<protein>
    <submittedName>
        <fullName evidence="1">Uncharacterized protein</fullName>
    </submittedName>
</protein>
<dbReference type="Proteomes" id="UP001163321">
    <property type="component" value="Chromosome 4"/>
</dbReference>
<evidence type="ECO:0000313" key="1">
    <source>
        <dbReference type="EMBL" id="KAI9913046.1"/>
    </source>
</evidence>
<dbReference type="EMBL" id="CM047583">
    <property type="protein sequence ID" value="KAI9913046.1"/>
    <property type="molecule type" value="Genomic_DNA"/>
</dbReference>
<comment type="caution">
    <text evidence="1">The sequence shown here is derived from an EMBL/GenBank/DDBJ whole genome shotgun (WGS) entry which is preliminary data.</text>
</comment>
<name>A0ACC0W3Z3_9STRA</name>
<reference evidence="1 2" key="1">
    <citation type="journal article" date="2022" name="bioRxiv">
        <title>The genome of the oomycete Peronosclerospora sorghi, a cosmopolitan pathogen of maize and sorghum, is inflated with dispersed pseudogenes.</title>
        <authorList>
            <person name="Fletcher K."/>
            <person name="Martin F."/>
            <person name="Isakeit T."/>
            <person name="Cavanaugh K."/>
            <person name="Magill C."/>
            <person name="Michelmore R."/>
        </authorList>
    </citation>
    <scope>NUCLEOTIDE SEQUENCE [LARGE SCALE GENOMIC DNA]</scope>
    <source>
        <strain evidence="1">P6</strain>
    </source>
</reference>
<evidence type="ECO:0000313" key="2">
    <source>
        <dbReference type="Proteomes" id="UP001163321"/>
    </source>
</evidence>
<sequence length="147" mass="16206">MTTPNCRGYEQVVEWLRILDHAGVGAPSGELPTVGIVCSSPAERSEIKHVHREIEVQCRVNVAVLHTNEDSSNVFTHSVSDTCYDDAEAKLRVAKEIARLENRGLKSVSAIDALTKRDKPAYRLTFGSKCVPNNGQVGQSHEALEFF</sequence>
<organism evidence="1 2">
    <name type="scientific">Peronosclerospora sorghi</name>
    <dbReference type="NCBI Taxonomy" id="230839"/>
    <lineage>
        <taxon>Eukaryota</taxon>
        <taxon>Sar</taxon>
        <taxon>Stramenopiles</taxon>
        <taxon>Oomycota</taxon>
        <taxon>Peronosporomycetes</taxon>
        <taxon>Peronosporales</taxon>
        <taxon>Peronosporaceae</taxon>
        <taxon>Peronosclerospora</taxon>
    </lineage>
</organism>
<gene>
    <name evidence="1" type="ORF">PsorP6_006296</name>
</gene>
<keyword evidence="2" id="KW-1185">Reference proteome</keyword>
<accession>A0ACC0W3Z3</accession>
<proteinExistence type="predicted"/>